<keyword evidence="9" id="KW-0472">Membrane</keyword>
<gene>
    <name evidence="8 11" type="primary">tilS</name>
    <name evidence="11" type="ORF">ACFFIP_16440</name>
</gene>
<sequence length="441" mass="51595">MISLFIEHIRTKKILDEKSRYLLGLSGGVDSVCLGYFLIAAGIDFDVAHVNYGLRGEESDGDEHFVRSLADQWGKRLFVKKVKENLYLTEGQSIQMAARNIRYHWFEDLCESENLAGVLVAHNFEDQVETVLLNLLRGTGIEGVFGMSEKRGKVIRPMLPFKRVEILDFMQTNHYRWREDSTNKKTDYKRNFLRNEVFPKISEKFPEGMDIMSASFKRIKDSGKAFFHLYSTWKDQFVRQEGDFQYLYIQDFKNLPGKHSLIYYWLRDYGYNFTDVEDVLEAVEKKHSGKVFYAGDFLLNIDRDMLILGKAAFKWESLQINQYDIQVKFKHGQYDVLYVGKDFPMDKNPQNAMLDLEKLTFPLELRQWEQGDKFMPLGMKNEKKISDLLIDLKVPLIEKKKVAVLVSNGEIAWVMGYRISEKFKCDDNTSKILYLKKTNHA</sequence>
<accession>A0ABV6FWM5</accession>
<keyword evidence="2 8" id="KW-0963">Cytoplasm</keyword>
<dbReference type="EMBL" id="JBHLWI010000048">
    <property type="protein sequence ID" value="MFC0264278.1"/>
    <property type="molecule type" value="Genomic_DNA"/>
</dbReference>
<dbReference type="InterPro" id="IPR012796">
    <property type="entry name" value="Lysidine-tRNA-synth_C"/>
</dbReference>
<keyword evidence="12" id="KW-1185">Reference proteome</keyword>
<proteinExistence type="inferred from homology"/>
<comment type="function">
    <text evidence="8">Ligates lysine onto the cytidine present at position 34 of the AUA codon-specific tRNA(Ile) that contains the anticodon CAU, in an ATP-dependent manner. Cytidine is converted to lysidine, thus changing the amino acid specificity of the tRNA from methionine to isoleucine.</text>
</comment>
<dbReference type="NCBIfam" id="TIGR02432">
    <property type="entry name" value="lysidine_TilS_N"/>
    <property type="match status" value="1"/>
</dbReference>
<evidence type="ECO:0000256" key="5">
    <source>
        <dbReference type="ARBA" id="ARBA00022741"/>
    </source>
</evidence>
<dbReference type="InterPro" id="IPR014729">
    <property type="entry name" value="Rossmann-like_a/b/a_fold"/>
</dbReference>
<evidence type="ECO:0000313" key="11">
    <source>
        <dbReference type="EMBL" id="MFC0264278.1"/>
    </source>
</evidence>
<dbReference type="Pfam" id="PF01171">
    <property type="entry name" value="ATP_bind_3"/>
    <property type="match status" value="1"/>
</dbReference>
<evidence type="ECO:0000256" key="3">
    <source>
        <dbReference type="ARBA" id="ARBA00022598"/>
    </source>
</evidence>
<dbReference type="PANTHER" id="PTHR43033">
    <property type="entry name" value="TRNA(ILE)-LYSIDINE SYNTHASE-RELATED"/>
    <property type="match status" value="1"/>
</dbReference>
<feature type="domain" description="Lysidine-tRNA(Ile) synthetase C-terminal" evidence="10">
    <location>
        <begin position="363"/>
        <end position="435"/>
    </location>
</feature>
<organism evidence="11 12">
    <name type="scientific">Fontibacter flavus</name>
    <dbReference type="NCBI Taxonomy" id="654838"/>
    <lineage>
        <taxon>Bacteria</taxon>
        <taxon>Pseudomonadati</taxon>
        <taxon>Bacteroidota</taxon>
        <taxon>Cytophagia</taxon>
        <taxon>Cytophagales</taxon>
        <taxon>Cyclobacteriaceae</taxon>
        <taxon>Fontibacter</taxon>
    </lineage>
</organism>
<dbReference type="HAMAP" id="MF_01161">
    <property type="entry name" value="tRNA_Ile_lys_synt"/>
    <property type="match status" value="1"/>
</dbReference>
<comment type="subcellular location">
    <subcellularLocation>
        <location evidence="1 8">Cytoplasm</location>
    </subcellularLocation>
</comment>
<dbReference type="NCBIfam" id="TIGR02433">
    <property type="entry name" value="lysidine_TilS_C"/>
    <property type="match status" value="1"/>
</dbReference>
<dbReference type="RefSeq" id="WP_382388801.1">
    <property type="nucleotide sequence ID" value="NZ_JBHLWI010000048.1"/>
</dbReference>
<dbReference type="Pfam" id="PF11734">
    <property type="entry name" value="TilS_C"/>
    <property type="match status" value="1"/>
</dbReference>
<evidence type="ECO:0000256" key="8">
    <source>
        <dbReference type="HAMAP-Rule" id="MF_01161"/>
    </source>
</evidence>
<evidence type="ECO:0000256" key="9">
    <source>
        <dbReference type="SAM" id="Phobius"/>
    </source>
</evidence>
<dbReference type="SMART" id="SM00977">
    <property type="entry name" value="TilS_C"/>
    <property type="match status" value="1"/>
</dbReference>
<dbReference type="GO" id="GO:0032267">
    <property type="term" value="F:tRNA(Ile)-lysidine synthase activity"/>
    <property type="evidence" value="ECO:0007669"/>
    <property type="project" value="UniProtKB-EC"/>
</dbReference>
<keyword evidence="6 8" id="KW-0067">ATP-binding</keyword>
<evidence type="ECO:0000256" key="7">
    <source>
        <dbReference type="ARBA" id="ARBA00048539"/>
    </source>
</evidence>
<keyword evidence="5 8" id="KW-0547">Nucleotide-binding</keyword>
<dbReference type="Proteomes" id="UP001589797">
    <property type="component" value="Unassembled WGS sequence"/>
</dbReference>
<dbReference type="InterPro" id="IPR011063">
    <property type="entry name" value="TilS/TtcA_N"/>
</dbReference>
<evidence type="ECO:0000256" key="6">
    <source>
        <dbReference type="ARBA" id="ARBA00022840"/>
    </source>
</evidence>
<reference evidence="11 12" key="1">
    <citation type="submission" date="2024-09" db="EMBL/GenBank/DDBJ databases">
        <authorList>
            <person name="Sun Q."/>
            <person name="Mori K."/>
        </authorList>
    </citation>
    <scope>NUCLEOTIDE SEQUENCE [LARGE SCALE GENOMIC DNA]</scope>
    <source>
        <strain evidence="11 12">CCM 7650</strain>
    </source>
</reference>
<feature type="transmembrane region" description="Helical" evidence="9">
    <location>
        <begin position="21"/>
        <end position="43"/>
    </location>
</feature>
<evidence type="ECO:0000256" key="4">
    <source>
        <dbReference type="ARBA" id="ARBA00022694"/>
    </source>
</evidence>
<evidence type="ECO:0000313" key="12">
    <source>
        <dbReference type="Proteomes" id="UP001589797"/>
    </source>
</evidence>
<comment type="catalytic activity">
    <reaction evidence="7 8">
        <text>cytidine(34) in tRNA(Ile2) + L-lysine + ATP = lysidine(34) in tRNA(Ile2) + AMP + diphosphate + H(+)</text>
        <dbReference type="Rhea" id="RHEA:43744"/>
        <dbReference type="Rhea" id="RHEA-COMP:10625"/>
        <dbReference type="Rhea" id="RHEA-COMP:10670"/>
        <dbReference type="ChEBI" id="CHEBI:15378"/>
        <dbReference type="ChEBI" id="CHEBI:30616"/>
        <dbReference type="ChEBI" id="CHEBI:32551"/>
        <dbReference type="ChEBI" id="CHEBI:33019"/>
        <dbReference type="ChEBI" id="CHEBI:82748"/>
        <dbReference type="ChEBI" id="CHEBI:83665"/>
        <dbReference type="ChEBI" id="CHEBI:456215"/>
        <dbReference type="EC" id="6.3.4.19"/>
    </reaction>
</comment>
<comment type="similarity">
    <text evidence="8">Belongs to the tRNA(Ile)-lysidine synthase family.</text>
</comment>
<evidence type="ECO:0000256" key="1">
    <source>
        <dbReference type="ARBA" id="ARBA00004496"/>
    </source>
</evidence>
<keyword evidence="9" id="KW-0812">Transmembrane</keyword>
<evidence type="ECO:0000256" key="2">
    <source>
        <dbReference type="ARBA" id="ARBA00022490"/>
    </source>
</evidence>
<dbReference type="EC" id="6.3.4.19" evidence="8"/>
<comment type="caution">
    <text evidence="11">The sequence shown here is derived from an EMBL/GenBank/DDBJ whole genome shotgun (WGS) entry which is preliminary data.</text>
</comment>
<keyword evidence="3 8" id="KW-0436">Ligase</keyword>
<dbReference type="InterPro" id="IPR012094">
    <property type="entry name" value="tRNA_Ile_lys_synt"/>
</dbReference>
<dbReference type="InterPro" id="IPR012795">
    <property type="entry name" value="tRNA_Ile_lys_synt_N"/>
</dbReference>
<evidence type="ECO:0000259" key="10">
    <source>
        <dbReference type="SMART" id="SM00977"/>
    </source>
</evidence>
<comment type="domain">
    <text evidence="8">The N-terminal region contains the highly conserved SGGXDS motif, predicted to be a P-loop motif involved in ATP binding.</text>
</comment>
<dbReference type="SUPFAM" id="SSF56037">
    <property type="entry name" value="PheT/TilS domain"/>
    <property type="match status" value="1"/>
</dbReference>
<dbReference type="Gene3D" id="3.40.50.620">
    <property type="entry name" value="HUPs"/>
    <property type="match status" value="1"/>
</dbReference>
<name>A0ABV6FWM5_9BACT</name>
<keyword evidence="4 8" id="KW-0819">tRNA processing</keyword>
<dbReference type="CDD" id="cd01992">
    <property type="entry name" value="TilS_N"/>
    <property type="match status" value="1"/>
</dbReference>
<keyword evidence="9" id="KW-1133">Transmembrane helix</keyword>
<protein>
    <recommendedName>
        <fullName evidence="8">tRNA(Ile)-lysidine synthase</fullName>
        <ecNumber evidence="8">6.3.4.19</ecNumber>
    </recommendedName>
    <alternativeName>
        <fullName evidence="8">tRNA(Ile)-2-lysyl-cytidine synthase</fullName>
    </alternativeName>
    <alternativeName>
        <fullName evidence="8">tRNA(Ile)-lysidine synthetase</fullName>
    </alternativeName>
</protein>
<dbReference type="SUPFAM" id="SSF52402">
    <property type="entry name" value="Adenine nucleotide alpha hydrolases-like"/>
    <property type="match status" value="1"/>
</dbReference>
<dbReference type="PANTHER" id="PTHR43033:SF1">
    <property type="entry name" value="TRNA(ILE)-LYSIDINE SYNTHASE-RELATED"/>
    <property type="match status" value="1"/>
</dbReference>
<feature type="binding site" evidence="8">
    <location>
        <begin position="26"/>
        <end position="31"/>
    </location>
    <ligand>
        <name>ATP</name>
        <dbReference type="ChEBI" id="CHEBI:30616"/>
    </ligand>
</feature>